<accession>A0A8S9H8D5</accession>
<sequence>MPTEKDTTGGVKKMKSERLPSAKIVGPVDSENTQNALEGKEIVKASSLAIVPNGDKEH</sequence>
<evidence type="ECO:0000313" key="2">
    <source>
        <dbReference type="EMBL" id="KAF2553134.1"/>
    </source>
</evidence>
<comment type="caution">
    <text evidence="2">The sequence shown here is derived from an EMBL/GenBank/DDBJ whole genome shotgun (WGS) entry which is preliminary data.</text>
</comment>
<gene>
    <name evidence="2" type="ORF">F2Q68_00034441</name>
    <name evidence="3" type="ORF">F2Q69_00053229</name>
</gene>
<evidence type="ECO:0000256" key="1">
    <source>
        <dbReference type="SAM" id="MobiDB-lite"/>
    </source>
</evidence>
<proteinExistence type="predicted"/>
<reference evidence="3" key="2">
    <citation type="submission" date="2019-12" db="EMBL/GenBank/DDBJ databases">
        <title>Genome sequencing and annotation of Brassica cretica.</title>
        <authorList>
            <person name="Studholme D.J."/>
            <person name="Sarris P."/>
        </authorList>
    </citation>
    <scope>NUCLEOTIDE SEQUENCE</scope>
    <source>
        <strain evidence="3">PFS-109/04</strain>
        <tissue evidence="3">Leaf</tissue>
    </source>
</reference>
<evidence type="ECO:0000313" key="4">
    <source>
        <dbReference type="Proteomes" id="UP000712281"/>
    </source>
</evidence>
<name>A0A8S9H8D5_BRACR</name>
<dbReference type="AlphaFoldDB" id="A0A8S9H8D5"/>
<dbReference type="EMBL" id="QGKX02002183">
    <property type="protein sequence ID" value="KAF3487682.1"/>
    <property type="molecule type" value="Genomic_DNA"/>
</dbReference>
<dbReference type="EMBL" id="QGKW02001988">
    <property type="protein sequence ID" value="KAF2553134.1"/>
    <property type="molecule type" value="Genomic_DNA"/>
</dbReference>
<evidence type="ECO:0000313" key="3">
    <source>
        <dbReference type="EMBL" id="KAF3487682.1"/>
    </source>
</evidence>
<protein>
    <submittedName>
        <fullName evidence="2">Uncharacterized protein</fullName>
    </submittedName>
</protein>
<reference evidence="2" key="1">
    <citation type="submission" date="2019-12" db="EMBL/GenBank/DDBJ databases">
        <title>Genome sequencing and annotation of Brassica cretica.</title>
        <authorList>
            <person name="Studholme D.J."/>
            <person name="Sarris P.F."/>
        </authorList>
    </citation>
    <scope>NUCLEOTIDE SEQUENCE</scope>
    <source>
        <strain evidence="2">PFS-001/15</strain>
        <tissue evidence="2">Leaf</tissue>
    </source>
</reference>
<dbReference type="Proteomes" id="UP000712600">
    <property type="component" value="Unassembled WGS sequence"/>
</dbReference>
<dbReference type="Proteomes" id="UP000712281">
    <property type="component" value="Unassembled WGS sequence"/>
</dbReference>
<feature type="region of interest" description="Disordered" evidence="1">
    <location>
        <begin position="1"/>
        <end position="37"/>
    </location>
</feature>
<organism evidence="2 4">
    <name type="scientific">Brassica cretica</name>
    <name type="common">Mustard</name>
    <dbReference type="NCBI Taxonomy" id="69181"/>
    <lineage>
        <taxon>Eukaryota</taxon>
        <taxon>Viridiplantae</taxon>
        <taxon>Streptophyta</taxon>
        <taxon>Embryophyta</taxon>
        <taxon>Tracheophyta</taxon>
        <taxon>Spermatophyta</taxon>
        <taxon>Magnoliopsida</taxon>
        <taxon>eudicotyledons</taxon>
        <taxon>Gunneridae</taxon>
        <taxon>Pentapetalae</taxon>
        <taxon>rosids</taxon>
        <taxon>malvids</taxon>
        <taxon>Brassicales</taxon>
        <taxon>Brassicaceae</taxon>
        <taxon>Brassiceae</taxon>
        <taxon>Brassica</taxon>
    </lineage>
</organism>